<dbReference type="WBParaSite" id="ES5_v2.g19923.t1">
    <property type="protein sequence ID" value="ES5_v2.g19923.t1"/>
    <property type="gene ID" value="ES5_v2.g19923"/>
</dbReference>
<proteinExistence type="predicted"/>
<name>A0AC34FRK0_9BILA</name>
<evidence type="ECO:0000313" key="2">
    <source>
        <dbReference type="WBParaSite" id="ES5_v2.g19923.t1"/>
    </source>
</evidence>
<organism evidence="1 2">
    <name type="scientific">Panagrolaimus sp. ES5</name>
    <dbReference type="NCBI Taxonomy" id="591445"/>
    <lineage>
        <taxon>Eukaryota</taxon>
        <taxon>Metazoa</taxon>
        <taxon>Ecdysozoa</taxon>
        <taxon>Nematoda</taxon>
        <taxon>Chromadorea</taxon>
        <taxon>Rhabditida</taxon>
        <taxon>Tylenchina</taxon>
        <taxon>Panagrolaimomorpha</taxon>
        <taxon>Panagrolaimoidea</taxon>
        <taxon>Panagrolaimidae</taxon>
        <taxon>Panagrolaimus</taxon>
    </lineage>
</organism>
<protein>
    <submittedName>
        <fullName evidence="2">BTB domain-containing protein</fullName>
    </submittedName>
</protein>
<accession>A0AC34FRK0</accession>
<sequence>MHTQMRKGLILRLEEYKAGYSRYQEKIRERCVKGCFSPAVIEFFKKERQRFDLQQPSTNSCVNRAAADGTNGEHVTHEAADFDFSYAEDNYSQQNLDIILNGENNSCKKAFIEVANYEDDNVVAPTTSSWPTYKDFDLQSKQPGPNSKKEWFVEEIVGHHIVDGVDFYEVKWIGWPDITIEPLSNLTKCQTALDAYDEKRRQNRGKPSKKILLLPFQMEWIIKKSTFISSARFGIHTEPSETPCLTFTYRLSLYLNEMNDVVIFCTFQSKNDDSTDINLSIFVAEKETKINFEKASGIFSTYKAVIGKVSEIKRLFVGEKCILLLKGICIKKKQKRKRPFEGNSVASIMLQNDEGKDFEIVVGGKRLKIHKAIMGARGDFFNGLFNKDASWLEKEEVVLNEFSYSTVEKAVLFSYEQDIFTDIIEADALELIRFGELYGNLPLKKEAEEYLMKRIRIENVCTLANSSTFSNANLLTNACISFIFNTGKDLNTFPGFQSLAENFLNKLSSHKVVRSQTT</sequence>
<reference evidence="2" key="1">
    <citation type="submission" date="2022-11" db="UniProtKB">
        <authorList>
            <consortium name="WormBaseParasite"/>
        </authorList>
    </citation>
    <scope>IDENTIFICATION</scope>
</reference>
<dbReference type="Proteomes" id="UP000887579">
    <property type="component" value="Unplaced"/>
</dbReference>
<evidence type="ECO:0000313" key="1">
    <source>
        <dbReference type="Proteomes" id="UP000887579"/>
    </source>
</evidence>